<name>A0A4R5W0X4_9BURK</name>
<dbReference type="Pfam" id="PF04230">
    <property type="entry name" value="PS_pyruv_trans"/>
    <property type="match status" value="1"/>
</dbReference>
<evidence type="ECO:0000313" key="3">
    <source>
        <dbReference type="Proteomes" id="UP000294829"/>
    </source>
</evidence>
<protein>
    <recommendedName>
        <fullName evidence="1">Polysaccharide pyruvyl transferase domain-containing protein</fullName>
    </recommendedName>
</protein>
<dbReference type="PANTHER" id="PTHR36836">
    <property type="entry name" value="COLANIC ACID BIOSYNTHESIS PROTEIN WCAK"/>
    <property type="match status" value="1"/>
</dbReference>
<dbReference type="AlphaFoldDB" id="A0A4R5W0X4"/>
<feature type="domain" description="Polysaccharide pyruvyl transferase" evidence="1">
    <location>
        <begin position="79"/>
        <end position="351"/>
    </location>
</feature>
<evidence type="ECO:0000313" key="2">
    <source>
        <dbReference type="EMBL" id="TDK65665.1"/>
    </source>
</evidence>
<proteinExistence type="predicted"/>
<dbReference type="OrthoDB" id="1814359at2"/>
<sequence>MELASLMKHPEHANKVGKPSLLIHLHVAIPSIKENRLVAISALARAKIALHRLLDWSAWLVLGKFQFKGYNYARREYSNRGDIAIKLAIKELLRAQFAEADVTFTESEWGNLSDLTVREINAQAALFVVAGGGYWVFDRAKRMSPSFLADLPYFEQITCPVTVLGSGVNFNMPKSDSVIDVDIEPELRSALLRFDRRVDLLAVRCRSTFEFFNAIGMQKARLVCDPAVFKAITPDLVPTQHDVLAIGINLAFHGKFVERLFEQNIALYIAFLKTIAQQFKSEFYYFIHSDEEFLVAQILKAAGIKLTVVDVPANDLAGAYCQVDVLLCQMMHSNILSFCAGVPALNIAYDSKNIGFNDLIGMQEFCISAYAVTQENLIEKMTKLIQQRVALKAQLAARKAELDLAMQAILRDLGELAHQRARGLADHSQPLTQLTPYQKAS</sequence>
<reference evidence="2 3" key="1">
    <citation type="submission" date="2019-03" db="EMBL/GenBank/DDBJ databases">
        <title>Sapientia aquatica gen. nov., sp. nov., isolated from a crater lake.</title>
        <authorList>
            <person name="Felfoldi T."/>
            <person name="Szabo A."/>
            <person name="Toth E."/>
            <person name="Schumann P."/>
            <person name="Keki Z."/>
            <person name="Marialigeti K."/>
            <person name="Mathe I."/>
        </authorList>
    </citation>
    <scope>NUCLEOTIDE SEQUENCE [LARGE SCALE GENOMIC DNA]</scope>
    <source>
        <strain evidence="2 3">SA-152</strain>
    </source>
</reference>
<gene>
    <name evidence="2" type="ORF">E2I14_12055</name>
</gene>
<dbReference type="EMBL" id="SMYL01000005">
    <property type="protein sequence ID" value="TDK65665.1"/>
    <property type="molecule type" value="Genomic_DNA"/>
</dbReference>
<dbReference type="InterPro" id="IPR007345">
    <property type="entry name" value="Polysacch_pyruvyl_Trfase"/>
</dbReference>
<dbReference type="PANTHER" id="PTHR36836:SF1">
    <property type="entry name" value="COLANIC ACID BIOSYNTHESIS PROTEIN WCAK"/>
    <property type="match status" value="1"/>
</dbReference>
<evidence type="ECO:0000259" key="1">
    <source>
        <dbReference type="Pfam" id="PF04230"/>
    </source>
</evidence>
<dbReference type="Proteomes" id="UP000294829">
    <property type="component" value="Unassembled WGS sequence"/>
</dbReference>
<accession>A0A4R5W0X4</accession>
<dbReference type="RefSeq" id="WP_133328788.1">
    <property type="nucleotide sequence ID" value="NZ_SMYL01000005.1"/>
</dbReference>
<comment type="caution">
    <text evidence="2">The sequence shown here is derived from an EMBL/GenBank/DDBJ whole genome shotgun (WGS) entry which is preliminary data.</text>
</comment>
<keyword evidence="3" id="KW-1185">Reference proteome</keyword>
<organism evidence="2 3">
    <name type="scientific">Sapientia aquatica</name>
    <dbReference type="NCBI Taxonomy" id="1549640"/>
    <lineage>
        <taxon>Bacteria</taxon>
        <taxon>Pseudomonadati</taxon>
        <taxon>Pseudomonadota</taxon>
        <taxon>Betaproteobacteria</taxon>
        <taxon>Burkholderiales</taxon>
        <taxon>Oxalobacteraceae</taxon>
        <taxon>Sapientia</taxon>
    </lineage>
</organism>